<protein>
    <submittedName>
        <fullName evidence="1">Uncharacterized protein</fullName>
    </submittedName>
</protein>
<dbReference type="Proteomes" id="UP000256838">
    <property type="component" value="Unassembled WGS sequence"/>
</dbReference>
<dbReference type="InterPro" id="IPR011010">
    <property type="entry name" value="DNA_brk_join_enz"/>
</dbReference>
<keyword evidence="2" id="KW-1185">Reference proteome</keyword>
<proteinExistence type="predicted"/>
<dbReference type="GO" id="GO:0003677">
    <property type="term" value="F:DNA binding"/>
    <property type="evidence" value="ECO:0007669"/>
    <property type="project" value="InterPro"/>
</dbReference>
<comment type="caution">
    <text evidence="1">The sequence shown here is derived from an EMBL/GenBank/DDBJ whole genome shotgun (WGS) entry which is preliminary data.</text>
</comment>
<organism evidence="1 2">
    <name type="scientific">Trinickia dinghuensis</name>
    <dbReference type="NCBI Taxonomy" id="2291023"/>
    <lineage>
        <taxon>Bacteria</taxon>
        <taxon>Pseudomonadati</taxon>
        <taxon>Pseudomonadota</taxon>
        <taxon>Betaproteobacteria</taxon>
        <taxon>Burkholderiales</taxon>
        <taxon>Burkholderiaceae</taxon>
        <taxon>Trinickia</taxon>
    </lineage>
</organism>
<reference evidence="1 2" key="1">
    <citation type="submission" date="2018-08" db="EMBL/GenBank/DDBJ databases">
        <title>Paraburkholderia sp. DHOM06 isolated from forest soil.</title>
        <authorList>
            <person name="Gao Z.-H."/>
            <person name="Qiu L.-H."/>
        </authorList>
    </citation>
    <scope>NUCLEOTIDE SEQUENCE [LARGE SCALE GENOMIC DNA]</scope>
    <source>
        <strain evidence="1 2">DHOM06</strain>
    </source>
</reference>
<dbReference type="EMBL" id="QRGA01000001">
    <property type="protein sequence ID" value="RDV00674.1"/>
    <property type="molecule type" value="Genomic_DNA"/>
</dbReference>
<sequence>MRVWFRWLVRNHRIPSNPAADLDMPRVEKRQSKHVLSADEAERIEQARPNRLLERVYGQKEVGAIPKDGTG</sequence>
<name>A0A3D8K5G0_9BURK</name>
<evidence type="ECO:0000313" key="1">
    <source>
        <dbReference type="EMBL" id="RDV00674.1"/>
    </source>
</evidence>
<dbReference type="AlphaFoldDB" id="A0A3D8K5G0"/>
<evidence type="ECO:0000313" key="2">
    <source>
        <dbReference type="Proteomes" id="UP000256838"/>
    </source>
</evidence>
<dbReference type="SUPFAM" id="SSF56349">
    <property type="entry name" value="DNA breaking-rejoining enzymes"/>
    <property type="match status" value="1"/>
</dbReference>
<gene>
    <name evidence="1" type="ORF">DWV00_02645</name>
</gene>
<accession>A0A3D8K5G0</accession>